<gene>
    <name evidence="1" type="ORF">F0L74_24800</name>
</gene>
<keyword evidence="2" id="KW-1185">Reference proteome</keyword>
<comment type="caution">
    <text evidence="1">The sequence shown here is derived from an EMBL/GenBank/DDBJ whole genome shotgun (WGS) entry which is preliminary data.</text>
</comment>
<protein>
    <submittedName>
        <fullName evidence="1">Uncharacterized protein</fullName>
    </submittedName>
</protein>
<dbReference type="Proteomes" id="UP000324611">
    <property type="component" value="Unassembled WGS sequence"/>
</dbReference>
<evidence type="ECO:0000313" key="1">
    <source>
        <dbReference type="EMBL" id="KAA2239425.1"/>
    </source>
</evidence>
<reference evidence="1 2" key="1">
    <citation type="submission" date="2019-09" db="EMBL/GenBank/DDBJ databases">
        <title>Chitinophaga ginsengihumi sp. nov., isolated from soil of ginseng rhizosphere.</title>
        <authorList>
            <person name="Lee J."/>
        </authorList>
    </citation>
    <scope>NUCLEOTIDE SEQUENCE [LARGE SCALE GENOMIC DNA]</scope>
    <source>
        <strain evidence="1 2">BN140078</strain>
    </source>
</reference>
<dbReference type="EMBL" id="VUOC01000004">
    <property type="protein sequence ID" value="KAA2239425.1"/>
    <property type="molecule type" value="Genomic_DNA"/>
</dbReference>
<organism evidence="1 2">
    <name type="scientific">Chitinophaga agrisoli</name>
    <dbReference type="NCBI Taxonomy" id="2607653"/>
    <lineage>
        <taxon>Bacteria</taxon>
        <taxon>Pseudomonadati</taxon>
        <taxon>Bacteroidota</taxon>
        <taxon>Chitinophagia</taxon>
        <taxon>Chitinophagales</taxon>
        <taxon>Chitinophagaceae</taxon>
        <taxon>Chitinophaga</taxon>
    </lineage>
</organism>
<name>A0A5B2VKB0_9BACT</name>
<proteinExistence type="predicted"/>
<reference evidence="1 2" key="2">
    <citation type="submission" date="2019-09" db="EMBL/GenBank/DDBJ databases">
        <authorList>
            <person name="Jin C."/>
        </authorList>
    </citation>
    <scope>NUCLEOTIDE SEQUENCE [LARGE SCALE GENOMIC DNA]</scope>
    <source>
        <strain evidence="1 2">BN140078</strain>
    </source>
</reference>
<accession>A0A5B2VKB0</accession>
<sequence>MPIAPHTAFELHLTIHDLPAHATAAFASRCAQLDAKPMLIELARGQYIHQPMLNKVIYASSLQVAVATAETLSRSLQANNFHLKRLKIEIPAFDADGWTDIQPGFTPYFEWHGKVSFTNTAALLALCTAHQVHLSLNALKKEAGTRFVTLREFASRQVFEARLQLLATKLEQGGWPILKQQAEYCIYDNNIILDNGWLS</sequence>
<dbReference type="AlphaFoldDB" id="A0A5B2VKB0"/>
<evidence type="ECO:0000313" key="2">
    <source>
        <dbReference type="Proteomes" id="UP000324611"/>
    </source>
</evidence>
<dbReference type="RefSeq" id="WP_149840604.1">
    <property type="nucleotide sequence ID" value="NZ_VUOC01000004.1"/>
</dbReference>